<dbReference type="PANTHER" id="PTHR43398">
    <property type="entry name" value="DOLICHOL-PHOSPHATE MANNOSYLTRANSFERASE SUBUNIT 1"/>
    <property type="match status" value="1"/>
</dbReference>
<keyword evidence="6 8" id="KW-1133">Transmembrane helix</keyword>
<feature type="domain" description="Glycosyltransferase 2-like" evidence="9">
    <location>
        <begin position="3"/>
        <end position="171"/>
    </location>
</feature>
<dbReference type="InterPro" id="IPR039528">
    <property type="entry name" value="DPM1-like"/>
</dbReference>
<evidence type="ECO:0000256" key="1">
    <source>
        <dbReference type="ARBA" id="ARBA00004141"/>
    </source>
</evidence>
<organism evidence="11 12">
    <name type="scientific">Alicyclobacillus fastidiosus</name>
    <dbReference type="NCBI Taxonomy" id="392011"/>
    <lineage>
        <taxon>Bacteria</taxon>
        <taxon>Bacillati</taxon>
        <taxon>Bacillota</taxon>
        <taxon>Bacilli</taxon>
        <taxon>Bacillales</taxon>
        <taxon>Alicyclobacillaceae</taxon>
        <taxon>Alicyclobacillus</taxon>
    </lineage>
</organism>
<comment type="caution">
    <text evidence="11">The sequence shown here is derived from an EMBL/GenBank/DDBJ whole genome shotgun (WGS) entry which is preliminary data.</text>
</comment>
<sequence length="370" mass="41675">MISIVVPTYNEKDNVRSVAEIIKQTLCGHDYELIFVDDSTDETPLILEQLSEADEAVRYLHRDRERGLATAVARGFEISRGDVVTVMDADLQHPPAMIVTMYETLKQADADFVIPSRFVCGGDDGGLNIYRKMVSFVARYVGKLLLPVSLRKISDPTGGFFMFRREVIHEIELKPVGWKILIEVLVRGTPTKVVEVPYRFQPRNAGQSKMSTKEQINYVRHLLKLLKDSPSDRRLYLFCLIGFSGVIVNMILYSILVRVGFGVPLSGCISAAFAMASNFALNDRVTWADVKGKRLIERAIKYVLTSVAGIGISTGTLTLLYYDAHVHYLDSNLIGISVATVWNFIVNNIWTWRRTEVERGIVHISLSERV</sequence>
<evidence type="ECO:0000259" key="9">
    <source>
        <dbReference type="Pfam" id="PF00535"/>
    </source>
</evidence>
<comment type="similarity">
    <text evidence="2">Belongs to the glycosyltransferase 2 family.</text>
</comment>
<evidence type="ECO:0000256" key="8">
    <source>
        <dbReference type="SAM" id="Phobius"/>
    </source>
</evidence>
<evidence type="ECO:0000313" key="12">
    <source>
        <dbReference type="Proteomes" id="UP001579974"/>
    </source>
</evidence>
<keyword evidence="12" id="KW-1185">Reference proteome</keyword>
<keyword evidence="5 8" id="KW-0812">Transmembrane</keyword>
<dbReference type="EMBL" id="JBDXSU010000007">
    <property type="protein sequence ID" value="MFB5190698.1"/>
    <property type="molecule type" value="Genomic_DNA"/>
</dbReference>
<gene>
    <name evidence="11" type="ORF">KKP3000_004183</name>
</gene>
<keyword evidence="3" id="KW-0328">Glycosyltransferase</keyword>
<dbReference type="Pfam" id="PF00535">
    <property type="entry name" value="Glycos_transf_2"/>
    <property type="match status" value="1"/>
</dbReference>
<accession>A0ABV5AEV7</accession>
<dbReference type="Pfam" id="PF04138">
    <property type="entry name" value="GtrA_DPMS_TM"/>
    <property type="match status" value="1"/>
</dbReference>
<name>A0ABV5AEV7_9BACL</name>
<dbReference type="PANTHER" id="PTHR43398:SF1">
    <property type="entry name" value="DOLICHOL-PHOSPHATE MANNOSYLTRANSFERASE SUBUNIT 1"/>
    <property type="match status" value="1"/>
</dbReference>
<evidence type="ECO:0000256" key="7">
    <source>
        <dbReference type="ARBA" id="ARBA00023136"/>
    </source>
</evidence>
<dbReference type="InterPro" id="IPR007267">
    <property type="entry name" value="GtrA_DPMS_TM"/>
</dbReference>
<evidence type="ECO:0000256" key="5">
    <source>
        <dbReference type="ARBA" id="ARBA00022692"/>
    </source>
</evidence>
<evidence type="ECO:0000256" key="4">
    <source>
        <dbReference type="ARBA" id="ARBA00022679"/>
    </source>
</evidence>
<dbReference type="InterPro" id="IPR029044">
    <property type="entry name" value="Nucleotide-diphossugar_trans"/>
</dbReference>
<reference evidence="11 12" key="1">
    <citation type="journal article" date="2024" name="Int. J. Mol. Sci.">
        <title>Exploration of Alicyclobacillus spp. Genome in Search of Antibiotic Resistance.</title>
        <authorList>
            <person name="Bucka-Kolendo J."/>
            <person name="Kiousi D.E."/>
            <person name="Dekowska A."/>
            <person name="Mikolajczuk-Szczyrba A."/>
            <person name="Karadedos D.M."/>
            <person name="Michael P."/>
            <person name="Galanis A."/>
            <person name="Sokolowska B."/>
        </authorList>
    </citation>
    <scope>NUCLEOTIDE SEQUENCE [LARGE SCALE GENOMIC DNA]</scope>
    <source>
        <strain evidence="11 12">KKP 3000</strain>
    </source>
</reference>
<feature type="transmembrane region" description="Helical" evidence="8">
    <location>
        <begin position="261"/>
        <end position="281"/>
    </location>
</feature>
<dbReference type="Proteomes" id="UP001579974">
    <property type="component" value="Unassembled WGS sequence"/>
</dbReference>
<evidence type="ECO:0000313" key="11">
    <source>
        <dbReference type="EMBL" id="MFB5190698.1"/>
    </source>
</evidence>
<dbReference type="InterPro" id="IPR001173">
    <property type="entry name" value="Glyco_trans_2-like"/>
</dbReference>
<dbReference type="SUPFAM" id="SSF53448">
    <property type="entry name" value="Nucleotide-diphospho-sugar transferases"/>
    <property type="match status" value="1"/>
</dbReference>
<evidence type="ECO:0000256" key="2">
    <source>
        <dbReference type="ARBA" id="ARBA00006739"/>
    </source>
</evidence>
<keyword evidence="4" id="KW-0808">Transferase</keyword>
<feature type="transmembrane region" description="Helical" evidence="8">
    <location>
        <begin position="235"/>
        <end position="255"/>
    </location>
</feature>
<dbReference type="CDD" id="cd06442">
    <property type="entry name" value="DPM1_like"/>
    <property type="match status" value="1"/>
</dbReference>
<feature type="transmembrane region" description="Helical" evidence="8">
    <location>
        <begin position="333"/>
        <end position="350"/>
    </location>
</feature>
<proteinExistence type="inferred from homology"/>
<evidence type="ECO:0000256" key="3">
    <source>
        <dbReference type="ARBA" id="ARBA00022676"/>
    </source>
</evidence>
<dbReference type="Gene3D" id="3.90.550.10">
    <property type="entry name" value="Spore Coat Polysaccharide Biosynthesis Protein SpsA, Chain A"/>
    <property type="match status" value="1"/>
</dbReference>
<protein>
    <submittedName>
        <fullName evidence="11">Glycosyltransferase family 2 protein</fullName>
    </submittedName>
</protein>
<evidence type="ECO:0000259" key="10">
    <source>
        <dbReference type="Pfam" id="PF04138"/>
    </source>
</evidence>
<feature type="transmembrane region" description="Helical" evidence="8">
    <location>
        <begin position="302"/>
        <end position="321"/>
    </location>
</feature>
<comment type="subcellular location">
    <subcellularLocation>
        <location evidence="1">Membrane</location>
        <topology evidence="1">Multi-pass membrane protein</topology>
    </subcellularLocation>
</comment>
<evidence type="ECO:0000256" key="6">
    <source>
        <dbReference type="ARBA" id="ARBA00022989"/>
    </source>
</evidence>
<dbReference type="RefSeq" id="WP_275474528.1">
    <property type="nucleotide sequence ID" value="NZ_CP162940.1"/>
</dbReference>
<feature type="domain" description="GtrA/DPMS transmembrane" evidence="10">
    <location>
        <begin position="238"/>
        <end position="352"/>
    </location>
</feature>
<keyword evidence="7 8" id="KW-0472">Membrane</keyword>